<dbReference type="InterPro" id="IPR050388">
    <property type="entry name" value="ABC_Ni/Peptide_Import"/>
</dbReference>
<evidence type="ECO:0000313" key="12">
    <source>
        <dbReference type="Proteomes" id="UP001262410"/>
    </source>
</evidence>
<proteinExistence type="inferred from homology"/>
<dbReference type="Proteomes" id="UP001262410">
    <property type="component" value="Unassembled WGS sequence"/>
</dbReference>
<dbReference type="InterPro" id="IPR027417">
    <property type="entry name" value="P-loop_NTPase"/>
</dbReference>
<keyword evidence="12" id="KW-1185">Reference proteome</keyword>
<evidence type="ECO:0000256" key="6">
    <source>
        <dbReference type="ARBA" id="ARBA00022741"/>
    </source>
</evidence>
<evidence type="ECO:0000256" key="7">
    <source>
        <dbReference type="ARBA" id="ARBA00022840"/>
    </source>
</evidence>
<evidence type="ECO:0000256" key="4">
    <source>
        <dbReference type="ARBA" id="ARBA00022475"/>
    </source>
</evidence>
<comment type="similarity">
    <text evidence="2">Belongs to the ABC transporter superfamily.</text>
</comment>
<evidence type="ECO:0000256" key="5">
    <source>
        <dbReference type="ARBA" id="ARBA00022519"/>
    </source>
</evidence>
<dbReference type="RefSeq" id="WP_309801456.1">
    <property type="nucleotide sequence ID" value="NZ_JAVDPW010000015.1"/>
</dbReference>
<evidence type="ECO:0000259" key="10">
    <source>
        <dbReference type="PROSITE" id="PS50893"/>
    </source>
</evidence>
<feature type="domain" description="ABC transporter" evidence="10">
    <location>
        <begin position="6"/>
        <end position="254"/>
    </location>
</feature>
<keyword evidence="9" id="KW-0472">Membrane</keyword>
<dbReference type="Pfam" id="PF00005">
    <property type="entry name" value="ABC_tran"/>
    <property type="match status" value="1"/>
</dbReference>
<evidence type="ECO:0000256" key="9">
    <source>
        <dbReference type="ARBA" id="ARBA00023136"/>
    </source>
</evidence>
<gene>
    <name evidence="11" type="ORF">E9232_006595</name>
</gene>
<keyword evidence="8" id="KW-1278">Translocase</keyword>
<dbReference type="PROSITE" id="PS00211">
    <property type="entry name" value="ABC_TRANSPORTER_1"/>
    <property type="match status" value="1"/>
</dbReference>
<evidence type="ECO:0000313" key="11">
    <source>
        <dbReference type="EMBL" id="MDR6294041.1"/>
    </source>
</evidence>
<keyword evidence="7 11" id="KW-0067">ATP-binding</keyword>
<organism evidence="11 12">
    <name type="scientific">Inquilinus ginsengisoli</name>
    <dbReference type="NCBI Taxonomy" id="363840"/>
    <lineage>
        <taxon>Bacteria</taxon>
        <taxon>Pseudomonadati</taxon>
        <taxon>Pseudomonadota</taxon>
        <taxon>Alphaproteobacteria</taxon>
        <taxon>Rhodospirillales</taxon>
        <taxon>Rhodospirillaceae</taxon>
        <taxon>Inquilinus</taxon>
    </lineage>
</organism>
<dbReference type="InterPro" id="IPR017871">
    <property type="entry name" value="ABC_transporter-like_CS"/>
</dbReference>
<dbReference type="Gene3D" id="3.40.50.300">
    <property type="entry name" value="P-loop containing nucleotide triphosphate hydrolases"/>
    <property type="match status" value="1"/>
</dbReference>
<dbReference type="GO" id="GO:0005524">
    <property type="term" value="F:ATP binding"/>
    <property type="evidence" value="ECO:0007669"/>
    <property type="project" value="UniProtKB-KW"/>
</dbReference>
<keyword evidence="5" id="KW-0997">Cell inner membrane</keyword>
<evidence type="ECO:0000256" key="3">
    <source>
        <dbReference type="ARBA" id="ARBA00022448"/>
    </source>
</evidence>
<dbReference type="PROSITE" id="PS50893">
    <property type="entry name" value="ABC_TRANSPORTER_2"/>
    <property type="match status" value="1"/>
</dbReference>
<keyword evidence="4" id="KW-1003">Cell membrane</keyword>
<protein>
    <submittedName>
        <fullName evidence="11">Peptide/nickel transport system ATP-binding protein</fullName>
    </submittedName>
</protein>
<dbReference type="PANTHER" id="PTHR43297:SF14">
    <property type="entry name" value="ATPASE AAA-TYPE CORE DOMAIN-CONTAINING PROTEIN"/>
    <property type="match status" value="1"/>
</dbReference>
<dbReference type="PANTHER" id="PTHR43297">
    <property type="entry name" value="OLIGOPEPTIDE TRANSPORT ATP-BINDING PROTEIN APPD"/>
    <property type="match status" value="1"/>
</dbReference>
<dbReference type="SMART" id="SM00382">
    <property type="entry name" value="AAA"/>
    <property type="match status" value="1"/>
</dbReference>
<reference evidence="11 12" key="1">
    <citation type="submission" date="2023-07" db="EMBL/GenBank/DDBJ databases">
        <title>Sorghum-associated microbial communities from plants grown in Nebraska, USA.</title>
        <authorList>
            <person name="Schachtman D."/>
        </authorList>
    </citation>
    <scope>NUCLEOTIDE SEQUENCE [LARGE SCALE GENOMIC DNA]</scope>
    <source>
        <strain evidence="11 12">584</strain>
    </source>
</reference>
<evidence type="ECO:0000256" key="1">
    <source>
        <dbReference type="ARBA" id="ARBA00004417"/>
    </source>
</evidence>
<dbReference type="InterPro" id="IPR003593">
    <property type="entry name" value="AAA+_ATPase"/>
</dbReference>
<evidence type="ECO:0000256" key="2">
    <source>
        <dbReference type="ARBA" id="ARBA00005417"/>
    </source>
</evidence>
<keyword evidence="3" id="KW-0813">Transport</keyword>
<keyword evidence="6" id="KW-0547">Nucleotide-binding</keyword>
<dbReference type="SUPFAM" id="SSF52540">
    <property type="entry name" value="P-loop containing nucleoside triphosphate hydrolases"/>
    <property type="match status" value="1"/>
</dbReference>
<name>A0ABU1JZJ3_9PROT</name>
<evidence type="ECO:0000256" key="8">
    <source>
        <dbReference type="ARBA" id="ARBA00022967"/>
    </source>
</evidence>
<comment type="subcellular location">
    <subcellularLocation>
        <location evidence="1">Cell inner membrane</location>
        <topology evidence="1">Peripheral membrane protein</topology>
    </subcellularLocation>
</comment>
<accession>A0ABU1JZJ3</accession>
<sequence>MTAPLLEVRDLVIEYLLDKGSFVAVDTVSFEIGRGEIFGLAGESGCGKSTIAYAITQLPRPPAWVRQGEIRFDGTDLLRLDEASLQKLRWRRIGMVFQSAMNSLNPLLRIERQFFDVLYRHTGCSRAEGRAKAEAMLRLVGIDPKRVGDYPHQFSGGMRQRLVIAICLALEPDLIIMDEPTTALDVVVQREILQQICDLQARLGFSVLFITHDLHLMSQFCDRIAVMLTGRIVEQGPVDQITRAPQHDYTRRLWDAIPRLPAAAAVEGGTGAPADALRERTLS</sequence>
<dbReference type="CDD" id="cd03257">
    <property type="entry name" value="ABC_NikE_OppD_transporters"/>
    <property type="match status" value="1"/>
</dbReference>
<dbReference type="EMBL" id="JAVDPW010000015">
    <property type="protein sequence ID" value="MDR6294041.1"/>
    <property type="molecule type" value="Genomic_DNA"/>
</dbReference>
<comment type="caution">
    <text evidence="11">The sequence shown here is derived from an EMBL/GenBank/DDBJ whole genome shotgun (WGS) entry which is preliminary data.</text>
</comment>
<dbReference type="InterPro" id="IPR003439">
    <property type="entry name" value="ABC_transporter-like_ATP-bd"/>
</dbReference>